<reference evidence="5 6" key="1">
    <citation type="journal article" date="2014" name="Appl. Environ. Microbiol.">
        <title>Gut symbionts from distinct hosts exhibit genotoxic activity via divergent colibactin biosynthetic pathways.</title>
        <authorList>
            <person name="Engel P."/>
            <person name="Vizcaino M.I."/>
            <person name="Crawford J.M."/>
        </authorList>
    </citation>
    <scope>NUCLEOTIDE SEQUENCE [LARGE SCALE GENOMIC DNA]</scope>
    <source>
        <strain evidence="5 6">PEB0191</strain>
    </source>
</reference>
<dbReference type="RefSeq" id="WP_052236703.1">
    <property type="nucleotide sequence ID" value="NZ_CP009056.1"/>
</dbReference>
<dbReference type="Gene3D" id="3.40.50.300">
    <property type="entry name" value="P-loop containing nucleotide triphosphate hydrolases"/>
    <property type="match status" value="1"/>
</dbReference>
<keyword evidence="2" id="KW-0547">Nucleotide-binding</keyword>
<dbReference type="InterPro" id="IPR027417">
    <property type="entry name" value="P-loop_NTPase"/>
</dbReference>
<proteinExistence type="inferred from homology"/>
<keyword evidence="3" id="KW-0067">ATP-binding</keyword>
<dbReference type="AlphaFoldDB" id="A0A0A7RYE7"/>
<dbReference type="Proteomes" id="UP000030901">
    <property type="component" value="Chromosome"/>
</dbReference>
<evidence type="ECO:0000259" key="4">
    <source>
        <dbReference type="PROSITE" id="PS00662"/>
    </source>
</evidence>
<name>A0A0A7RYE7_FRIPE</name>
<dbReference type="PANTHER" id="PTHR30258:SF1">
    <property type="entry name" value="PROTEIN TRANSPORT PROTEIN HOFB HOMOLOG"/>
    <property type="match status" value="1"/>
</dbReference>
<dbReference type="InterPro" id="IPR001482">
    <property type="entry name" value="T2SS/T4SS_dom"/>
</dbReference>
<dbReference type="Gene3D" id="3.30.450.90">
    <property type="match status" value="1"/>
</dbReference>
<evidence type="ECO:0000256" key="1">
    <source>
        <dbReference type="ARBA" id="ARBA00006611"/>
    </source>
</evidence>
<feature type="domain" description="Bacterial type II secretion system protein E" evidence="4">
    <location>
        <begin position="208"/>
        <end position="222"/>
    </location>
</feature>
<dbReference type="Pfam" id="PF00437">
    <property type="entry name" value="T2SSE"/>
    <property type="match status" value="1"/>
</dbReference>
<dbReference type="PROSITE" id="PS00662">
    <property type="entry name" value="T2SP_E"/>
    <property type="match status" value="1"/>
</dbReference>
<dbReference type="GO" id="GO:0005524">
    <property type="term" value="F:ATP binding"/>
    <property type="evidence" value="ECO:0007669"/>
    <property type="project" value="UniProtKB-KW"/>
</dbReference>
<evidence type="ECO:0000313" key="6">
    <source>
        <dbReference type="Proteomes" id="UP000030901"/>
    </source>
</evidence>
<keyword evidence="6" id="KW-1185">Reference proteome</keyword>
<dbReference type="GO" id="GO:0005886">
    <property type="term" value="C:plasma membrane"/>
    <property type="evidence" value="ECO:0007669"/>
    <property type="project" value="TreeGrafter"/>
</dbReference>
<evidence type="ECO:0000313" key="5">
    <source>
        <dbReference type="EMBL" id="AJA44319.1"/>
    </source>
</evidence>
<dbReference type="HOGENOM" id="CLU_013446_2_2_6"/>
<dbReference type="EMBL" id="CP009056">
    <property type="protein sequence ID" value="AJA44319.1"/>
    <property type="molecule type" value="Genomic_DNA"/>
</dbReference>
<sequence length="389" mass="43315">MNHTTQYAENEVIQITNQIIQDAIAKRASDIHFEPYQALYRIRIRVDGVLQMIRTLSVTLAKQVTVRIKIMANLNIAEQRLPQDGQLAIGNLTMRISTLPILYGEKIVLRIMDNSQHGLSLDQIGLDQQQLNDYKTLLDSPQGLILVTGPTGSGKTITLYSGLNYVESSQRNVCSVEDPIEIPLLGINQTQVNIKAGLDFTSVLRALLRQDPDIIMIGEIRDQITAEIAIQAAQTGHLVLSTLHTNSTAETLVRLSQMGIKTYLIAACLKLVIAQRLIRKLCPHCKIIATDPLIIEEDGQTNQYSQYIAKGCEHCLGGYYERIGIYEFLIITPEISSLLLASDQFSLNQIQQLIIQQQIITLSISALNLVKKGITSLAEVQRVLGENNY</sequence>
<organism evidence="5 6">
    <name type="scientific">Frischella perrara</name>
    <dbReference type="NCBI Taxonomy" id="1267021"/>
    <lineage>
        <taxon>Bacteria</taxon>
        <taxon>Pseudomonadati</taxon>
        <taxon>Pseudomonadota</taxon>
        <taxon>Gammaproteobacteria</taxon>
        <taxon>Orbales</taxon>
        <taxon>Orbaceae</taxon>
        <taxon>Frischella</taxon>
    </lineage>
</organism>
<evidence type="ECO:0000256" key="3">
    <source>
        <dbReference type="ARBA" id="ARBA00022840"/>
    </source>
</evidence>
<dbReference type="STRING" id="1267021.FPB0191_00487"/>
<dbReference type="OrthoDB" id="9804785at2"/>
<comment type="similarity">
    <text evidence="1">Belongs to the GSP E family.</text>
</comment>
<gene>
    <name evidence="5" type="ORF">FPB0191_00487</name>
</gene>
<evidence type="ECO:0000256" key="2">
    <source>
        <dbReference type="ARBA" id="ARBA00022741"/>
    </source>
</evidence>
<dbReference type="CDD" id="cd01129">
    <property type="entry name" value="PulE-GspE-like"/>
    <property type="match status" value="1"/>
</dbReference>
<protein>
    <submittedName>
        <fullName evidence="5">Type II secretory pathway, ATPase PulE/Tfp pilus assembly pathway, ATPase PilB</fullName>
    </submittedName>
</protein>
<dbReference type="PANTHER" id="PTHR30258">
    <property type="entry name" value="TYPE II SECRETION SYSTEM PROTEIN GSPE-RELATED"/>
    <property type="match status" value="1"/>
</dbReference>
<dbReference type="SUPFAM" id="SSF52540">
    <property type="entry name" value="P-loop containing nucleoside triphosphate hydrolases"/>
    <property type="match status" value="1"/>
</dbReference>
<dbReference type="GO" id="GO:0016887">
    <property type="term" value="F:ATP hydrolysis activity"/>
    <property type="evidence" value="ECO:0007669"/>
    <property type="project" value="TreeGrafter"/>
</dbReference>
<dbReference type="KEGG" id="fpp:FPB0191_00487"/>
<accession>A0A0A7RYE7</accession>